<feature type="region of interest" description="Disordered" evidence="1">
    <location>
        <begin position="1"/>
        <end position="101"/>
    </location>
</feature>
<sequence length="101" mass="10291">MRLPAGRAGGGALPRSGGQKGASQQAERPAPEPRAGAGGRRAGGRWTHGAEAAALATGVVVPGRGSSRRLFEPSHSDPEPARERRESISASSFPGTSHSIE</sequence>
<evidence type="ECO:0000313" key="3">
    <source>
        <dbReference type="Proteomes" id="UP000729402"/>
    </source>
</evidence>
<protein>
    <submittedName>
        <fullName evidence="2">Uncharacterized protein</fullName>
    </submittedName>
</protein>
<dbReference type="AlphaFoldDB" id="A0A8J5SGD9"/>
<dbReference type="Proteomes" id="UP000729402">
    <property type="component" value="Unassembled WGS sequence"/>
</dbReference>
<gene>
    <name evidence="2" type="ORF">GUJ93_ZPchr0006g43872</name>
</gene>
<comment type="caution">
    <text evidence="2">The sequence shown here is derived from an EMBL/GenBank/DDBJ whole genome shotgun (WGS) entry which is preliminary data.</text>
</comment>
<organism evidence="2 3">
    <name type="scientific">Zizania palustris</name>
    <name type="common">Northern wild rice</name>
    <dbReference type="NCBI Taxonomy" id="103762"/>
    <lineage>
        <taxon>Eukaryota</taxon>
        <taxon>Viridiplantae</taxon>
        <taxon>Streptophyta</taxon>
        <taxon>Embryophyta</taxon>
        <taxon>Tracheophyta</taxon>
        <taxon>Spermatophyta</taxon>
        <taxon>Magnoliopsida</taxon>
        <taxon>Liliopsida</taxon>
        <taxon>Poales</taxon>
        <taxon>Poaceae</taxon>
        <taxon>BOP clade</taxon>
        <taxon>Oryzoideae</taxon>
        <taxon>Oryzeae</taxon>
        <taxon>Zizaniinae</taxon>
        <taxon>Zizania</taxon>
    </lineage>
</organism>
<evidence type="ECO:0000256" key="1">
    <source>
        <dbReference type="SAM" id="MobiDB-lite"/>
    </source>
</evidence>
<dbReference type="EMBL" id="JAAALK010000283">
    <property type="protein sequence ID" value="KAG8075536.1"/>
    <property type="molecule type" value="Genomic_DNA"/>
</dbReference>
<feature type="compositionally biased region" description="Basic and acidic residues" evidence="1">
    <location>
        <begin position="69"/>
        <end position="87"/>
    </location>
</feature>
<evidence type="ECO:0000313" key="2">
    <source>
        <dbReference type="EMBL" id="KAG8075536.1"/>
    </source>
</evidence>
<accession>A0A8J5SGD9</accession>
<name>A0A8J5SGD9_ZIZPA</name>
<reference evidence="2" key="1">
    <citation type="journal article" date="2021" name="bioRxiv">
        <title>Whole Genome Assembly and Annotation of Northern Wild Rice, Zizania palustris L., Supports a Whole Genome Duplication in the Zizania Genus.</title>
        <authorList>
            <person name="Haas M."/>
            <person name="Kono T."/>
            <person name="Macchietto M."/>
            <person name="Millas R."/>
            <person name="McGilp L."/>
            <person name="Shao M."/>
            <person name="Duquette J."/>
            <person name="Hirsch C.N."/>
            <person name="Kimball J."/>
        </authorList>
    </citation>
    <scope>NUCLEOTIDE SEQUENCE</scope>
    <source>
        <tissue evidence="2">Fresh leaf tissue</tissue>
    </source>
</reference>
<keyword evidence="3" id="KW-1185">Reference proteome</keyword>
<proteinExistence type="predicted"/>
<reference evidence="2" key="2">
    <citation type="submission" date="2021-02" db="EMBL/GenBank/DDBJ databases">
        <authorList>
            <person name="Kimball J.A."/>
            <person name="Haas M.W."/>
            <person name="Macchietto M."/>
            <person name="Kono T."/>
            <person name="Duquette J."/>
            <person name="Shao M."/>
        </authorList>
    </citation>
    <scope>NUCLEOTIDE SEQUENCE</scope>
    <source>
        <tissue evidence="2">Fresh leaf tissue</tissue>
    </source>
</reference>